<evidence type="ECO:0000256" key="1">
    <source>
        <dbReference type="SAM" id="MobiDB-lite"/>
    </source>
</evidence>
<evidence type="ECO:0000259" key="2">
    <source>
        <dbReference type="PROSITE" id="PS50020"/>
    </source>
</evidence>
<feature type="compositionally biased region" description="Low complexity" evidence="1">
    <location>
        <begin position="51"/>
        <end position="76"/>
    </location>
</feature>
<dbReference type="PROSITE" id="PS01159">
    <property type="entry name" value="WW_DOMAIN_1"/>
    <property type="match status" value="1"/>
</dbReference>
<sequence>MSFFKKLVDKVEDLFEDDKDKDKKNEKPADNHGSAPPPPDQTGNRNFGGDQHQQPPYQQYPPQGQYPPQQHQYPPQQHYPPPQGPPAPYGAPPPMPPGWHAQWDQNQNRWYYVEQATGRSQWDPPAVIGSHPPQGPYAPLLVLPLDSLHTRSTASPMPPPPQHGEFGHGSHSGYGGDSGHGEHKKESSGTGKLVAAGVGGAAVGAIGGAIIAHELTEDDNKAAQPVYVASGDSTSYQPAGTYAPPPTHPAYAEELPEETRSGSSVSSSDRESLEERRKELEEAQREYEEAYEETYDD</sequence>
<keyword evidence="4" id="KW-1185">Reference proteome</keyword>
<feature type="region of interest" description="Disordered" evidence="1">
    <location>
        <begin position="151"/>
        <end position="192"/>
    </location>
</feature>
<dbReference type="OrthoDB" id="4779885at2759"/>
<name>A0A9P9BR15_9PEZI</name>
<dbReference type="Pfam" id="PF00397">
    <property type="entry name" value="WW"/>
    <property type="match status" value="1"/>
</dbReference>
<proteinExistence type="predicted"/>
<comment type="caution">
    <text evidence="3">The sequence shown here is derived from an EMBL/GenBank/DDBJ whole genome shotgun (WGS) entry which is preliminary data.</text>
</comment>
<dbReference type="CDD" id="cd00201">
    <property type="entry name" value="WW"/>
    <property type="match status" value="1"/>
</dbReference>
<dbReference type="SUPFAM" id="SSF51045">
    <property type="entry name" value="WW domain"/>
    <property type="match status" value="1"/>
</dbReference>
<gene>
    <name evidence="3" type="ORF">B0I36DRAFT_414950</name>
</gene>
<feature type="domain" description="WW" evidence="2">
    <location>
        <begin position="93"/>
        <end position="127"/>
    </location>
</feature>
<feature type="region of interest" description="Disordered" evidence="1">
    <location>
        <begin position="1"/>
        <end position="102"/>
    </location>
</feature>
<dbReference type="PROSITE" id="PS50020">
    <property type="entry name" value="WW_DOMAIN_2"/>
    <property type="match status" value="1"/>
</dbReference>
<feature type="compositionally biased region" description="Pro residues" evidence="1">
    <location>
        <begin position="77"/>
        <end position="97"/>
    </location>
</feature>
<protein>
    <recommendedName>
        <fullName evidence="2">WW domain-containing protein</fullName>
    </recommendedName>
</protein>
<feature type="region of interest" description="Disordered" evidence="1">
    <location>
        <begin position="216"/>
        <end position="297"/>
    </location>
</feature>
<evidence type="ECO:0000313" key="4">
    <source>
        <dbReference type="Proteomes" id="UP000756346"/>
    </source>
</evidence>
<dbReference type="Gene3D" id="2.20.70.10">
    <property type="match status" value="1"/>
</dbReference>
<evidence type="ECO:0000313" key="3">
    <source>
        <dbReference type="EMBL" id="KAH7026457.1"/>
    </source>
</evidence>
<dbReference type="AlphaFoldDB" id="A0A9P9BR15"/>
<accession>A0A9P9BR15</accession>
<dbReference type="InterPro" id="IPR036020">
    <property type="entry name" value="WW_dom_sf"/>
</dbReference>
<dbReference type="Proteomes" id="UP000756346">
    <property type="component" value="Unassembled WGS sequence"/>
</dbReference>
<feature type="compositionally biased region" description="Basic and acidic residues" evidence="1">
    <location>
        <begin position="1"/>
        <end position="30"/>
    </location>
</feature>
<dbReference type="GeneID" id="70191575"/>
<organism evidence="3 4">
    <name type="scientific">Microdochium trichocladiopsis</name>
    <dbReference type="NCBI Taxonomy" id="1682393"/>
    <lineage>
        <taxon>Eukaryota</taxon>
        <taxon>Fungi</taxon>
        <taxon>Dikarya</taxon>
        <taxon>Ascomycota</taxon>
        <taxon>Pezizomycotina</taxon>
        <taxon>Sordariomycetes</taxon>
        <taxon>Xylariomycetidae</taxon>
        <taxon>Xylariales</taxon>
        <taxon>Microdochiaceae</taxon>
        <taxon>Microdochium</taxon>
    </lineage>
</organism>
<feature type="compositionally biased region" description="Basic and acidic residues" evidence="1">
    <location>
        <begin position="268"/>
        <end position="288"/>
    </location>
</feature>
<dbReference type="SMART" id="SM00456">
    <property type="entry name" value="WW"/>
    <property type="match status" value="1"/>
</dbReference>
<dbReference type="EMBL" id="JAGTJQ010000008">
    <property type="protein sequence ID" value="KAH7026457.1"/>
    <property type="molecule type" value="Genomic_DNA"/>
</dbReference>
<reference evidence="3" key="1">
    <citation type="journal article" date="2021" name="Nat. Commun.">
        <title>Genetic determinants of endophytism in the Arabidopsis root mycobiome.</title>
        <authorList>
            <person name="Mesny F."/>
            <person name="Miyauchi S."/>
            <person name="Thiergart T."/>
            <person name="Pickel B."/>
            <person name="Atanasova L."/>
            <person name="Karlsson M."/>
            <person name="Huettel B."/>
            <person name="Barry K.W."/>
            <person name="Haridas S."/>
            <person name="Chen C."/>
            <person name="Bauer D."/>
            <person name="Andreopoulos W."/>
            <person name="Pangilinan J."/>
            <person name="LaButti K."/>
            <person name="Riley R."/>
            <person name="Lipzen A."/>
            <person name="Clum A."/>
            <person name="Drula E."/>
            <person name="Henrissat B."/>
            <person name="Kohler A."/>
            <person name="Grigoriev I.V."/>
            <person name="Martin F.M."/>
            <person name="Hacquard S."/>
        </authorList>
    </citation>
    <scope>NUCLEOTIDE SEQUENCE</scope>
    <source>
        <strain evidence="3">MPI-CAGE-CH-0230</strain>
    </source>
</reference>
<dbReference type="InterPro" id="IPR001202">
    <property type="entry name" value="WW_dom"/>
</dbReference>
<dbReference type="RefSeq" id="XP_046009674.1">
    <property type="nucleotide sequence ID" value="XM_046162029.1"/>
</dbReference>